<evidence type="ECO:0000256" key="2">
    <source>
        <dbReference type="ARBA" id="ARBA00023295"/>
    </source>
</evidence>
<dbReference type="GO" id="GO:0006032">
    <property type="term" value="P:chitin catabolic process"/>
    <property type="evidence" value="ECO:0007669"/>
    <property type="project" value="TreeGrafter"/>
</dbReference>
<keyword evidence="5" id="KW-0732">Signal</keyword>
<dbReference type="InterPro" id="IPR050314">
    <property type="entry name" value="Glycosyl_Hydrlase_18"/>
</dbReference>
<dbReference type="GO" id="GO:0008061">
    <property type="term" value="F:chitin binding"/>
    <property type="evidence" value="ECO:0007669"/>
    <property type="project" value="InterPro"/>
</dbReference>
<evidence type="ECO:0000256" key="3">
    <source>
        <dbReference type="RuleBase" id="RU000489"/>
    </source>
</evidence>
<keyword evidence="1 3" id="KW-0378">Hydrolase</keyword>
<dbReference type="STRING" id="6265.A0A0B2USD6"/>
<evidence type="ECO:0000256" key="4">
    <source>
        <dbReference type="RuleBase" id="RU004453"/>
    </source>
</evidence>
<dbReference type="EMBL" id="JPKZ01004089">
    <property type="protein sequence ID" value="KHN72052.1"/>
    <property type="molecule type" value="Genomic_DNA"/>
</dbReference>
<comment type="caution">
    <text evidence="7">The sequence shown here is derived from an EMBL/GenBank/DDBJ whole genome shotgun (WGS) entry which is preliminary data.</text>
</comment>
<organism evidence="7 8">
    <name type="scientific">Toxocara canis</name>
    <name type="common">Canine roundworm</name>
    <dbReference type="NCBI Taxonomy" id="6265"/>
    <lineage>
        <taxon>Eukaryota</taxon>
        <taxon>Metazoa</taxon>
        <taxon>Ecdysozoa</taxon>
        <taxon>Nematoda</taxon>
        <taxon>Chromadorea</taxon>
        <taxon>Rhabditida</taxon>
        <taxon>Spirurina</taxon>
        <taxon>Ascaridomorpha</taxon>
        <taxon>Ascaridoidea</taxon>
        <taxon>Toxocaridae</taxon>
        <taxon>Toxocara</taxon>
    </lineage>
</organism>
<proteinExistence type="inferred from homology"/>
<dbReference type="InterPro" id="IPR017853">
    <property type="entry name" value="GH"/>
</dbReference>
<evidence type="ECO:0000256" key="5">
    <source>
        <dbReference type="SAM" id="SignalP"/>
    </source>
</evidence>
<dbReference type="PROSITE" id="PS01095">
    <property type="entry name" value="GH18_1"/>
    <property type="match status" value="1"/>
</dbReference>
<dbReference type="PANTHER" id="PTHR11177">
    <property type="entry name" value="CHITINASE"/>
    <property type="match status" value="1"/>
</dbReference>
<feature type="signal peptide" evidence="5">
    <location>
        <begin position="1"/>
        <end position="23"/>
    </location>
</feature>
<comment type="similarity">
    <text evidence="4">Belongs to the glycosyl hydrolase 18 family.</text>
</comment>
<dbReference type="Pfam" id="PF00704">
    <property type="entry name" value="Glyco_hydro_18"/>
    <property type="match status" value="1"/>
</dbReference>
<name>A0A0B2USD6_TOXCA</name>
<dbReference type="Proteomes" id="UP000031036">
    <property type="component" value="Unassembled WGS sequence"/>
</dbReference>
<keyword evidence="2 3" id="KW-0326">Glycosidase</keyword>
<protein>
    <submittedName>
        <fullName evidence="7">Putative endochitinase</fullName>
    </submittedName>
</protein>
<evidence type="ECO:0000313" key="7">
    <source>
        <dbReference type="EMBL" id="KHN72052.1"/>
    </source>
</evidence>
<feature type="chain" id="PRO_5002077558" evidence="5">
    <location>
        <begin position="24"/>
        <end position="235"/>
    </location>
</feature>
<dbReference type="Gene3D" id="3.20.20.80">
    <property type="entry name" value="Glycosidases"/>
    <property type="match status" value="1"/>
</dbReference>
<evidence type="ECO:0000259" key="6">
    <source>
        <dbReference type="PROSITE" id="PS51910"/>
    </source>
</evidence>
<evidence type="ECO:0000313" key="8">
    <source>
        <dbReference type="Proteomes" id="UP000031036"/>
    </source>
</evidence>
<dbReference type="InterPro" id="IPR001579">
    <property type="entry name" value="Glyco_hydro_18_chit_AS"/>
</dbReference>
<dbReference type="PANTHER" id="PTHR11177:SF400">
    <property type="entry name" value="ENDOCHITINASE-RELATED"/>
    <property type="match status" value="1"/>
</dbReference>
<gene>
    <name evidence="7" type="primary">cht-1</name>
    <name evidence="7" type="ORF">Tcan_12333</name>
</gene>
<dbReference type="AlphaFoldDB" id="A0A0B2USD6"/>
<sequence>MQSLLKRMLLVALLSVFAKLSVANRTDEAPRAPNNVVKQSNGYIRACYFTNWAQYRSGRGKFLPSNYVPGLCTHILYAFGWMNDDFTVRAYDPTDLASWSGGPGQYELVNDLKKTDPGLRTLLSIGGWTFGTTLFKSMSATKAGRSTFINSAIAFVRKHGFDGIDIDWEYPSGQPDIDNYSALMAVSNYIIESVFECPWRNRSRVCSNKTICTCSFLCNTLVYANKFQQFGGQIS</sequence>
<dbReference type="InterPro" id="IPR001223">
    <property type="entry name" value="Glyco_hydro18_cat"/>
</dbReference>
<keyword evidence="8" id="KW-1185">Reference proteome</keyword>
<dbReference type="SUPFAM" id="SSF51445">
    <property type="entry name" value="(Trans)glycosidases"/>
    <property type="match status" value="1"/>
</dbReference>
<dbReference type="OrthoDB" id="76388at2759"/>
<dbReference type="GO" id="GO:0005576">
    <property type="term" value="C:extracellular region"/>
    <property type="evidence" value="ECO:0007669"/>
    <property type="project" value="TreeGrafter"/>
</dbReference>
<dbReference type="GO" id="GO:0004568">
    <property type="term" value="F:chitinase activity"/>
    <property type="evidence" value="ECO:0007669"/>
    <property type="project" value="TreeGrafter"/>
</dbReference>
<accession>A0A0B2USD6</accession>
<dbReference type="SMART" id="SM00636">
    <property type="entry name" value="Glyco_18"/>
    <property type="match status" value="1"/>
</dbReference>
<dbReference type="GO" id="GO:0005975">
    <property type="term" value="P:carbohydrate metabolic process"/>
    <property type="evidence" value="ECO:0007669"/>
    <property type="project" value="InterPro"/>
</dbReference>
<feature type="domain" description="GH18" evidence="6">
    <location>
        <begin position="43"/>
        <end position="235"/>
    </location>
</feature>
<reference evidence="7 8" key="1">
    <citation type="submission" date="2014-11" db="EMBL/GenBank/DDBJ databases">
        <title>Genetic blueprint of the zoonotic pathogen Toxocara canis.</title>
        <authorList>
            <person name="Zhu X.-Q."/>
            <person name="Korhonen P.K."/>
            <person name="Cai H."/>
            <person name="Young N.D."/>
            <person name="Nejsum P."/>
            <person name="von Samson-Himmelstjerna G."/>
            <person name="Boag P.R."/>
            <person name="Tan P."/>
            <person name="Li Q."/>
            <person name="Min J."/>
            <person name="Yang Y."/>
            <person name="Wang X."/>
            <person name="Fang X."/>
            <person name="Hall R.S."/>
            <person name="Hofmann A."/>
            <person name="Sternberg P.W."/>
            <person name="Jex A.R."/>
            <person name="Gasser R.B."/>
        </authorList>
    </citation>
    <scope>NUCLEOTIDE SEQUENCE [LARGE SCALE GENOMIC DNA]</scope>
    <source>
        <strain evidence="7">PN_DK_2014</strain>
    </source>
</reference>
<dbReference type="InterPro" id="IPR011583">
    <property type="entry name" value="Chitinase_II/V-like_cat"/>
</dbReference>
<evidence type="ECO:0000256" key="1">
    <source>
        <dbReference type="ARBA" id="ARBA00022801"/>
    </source>
</evidence>
<dbReference type="PROSITE" id="PS51910">
    <property type="entry name" value="GH18_2"/>
    <property type="match status" value="1"/>
</dbReference>